<keyword evidence="3" id="KW-1185">Reference proteome</keyword>
<evidence type="ECO:0000313" key="2">
    <source>
        <dbReference type="EMBL" id="SFB91165.1"/>
    </source>
</evidence>
<sequence length="176" mass="19294">MKTTRLYQQLLVCFGIAVFFFACQNESRDNASTAQQPDSLAPDAAETTETAAPSLPYAAVFDETSEQLRAQKNPDFDGGSLLTIDRITQLLANAYPQVVLTVDSTVNDTLHVQITDASFLTQQMGSSGAAMYLLEATYAYTELPGIQAVHFVFEEGDHAIPGTYTREHFETNSTPR</sequence>
<evidence type="ECO:0008006" key="4">
    <source>
        <dbReference type="Google" id="ProtNLM"/>
    </source>
</evidence>
<dbReference type="PROSITE" id="PS51257">
    <property type="entry name" value="PROKAR_LIPOPROTEIN"/>
    <property type="match status" value="1"/>
</dbReference>
<dbReference type="EMBL" id="FOLL01000002">
    <property type="protein sequence ID" value="SFB91165.1"/>
    <property type="molecule type" value="Genomic_DNA"/>
</dbReference>
<proteinExistence type="predicted"/>
<evidence type="ECO:0000313" key="3">
    <source>
        <dbReference type="Proteomes" id="UP000199577"/>
    </source>
</evidence>
<reference evidence="2 3" key="1">
    <citation type="submission" date="2016-10" db="EMBL/GenBank/DDBJ databases">
        <authorList>
            <person name="de Groot N.N."/>
        </authorList>
    </citation>
    <scope>NUCLEOTIDE SEQUENCE [LARGE SCALE GENOMIC DNA]</scope>
    <source>
        <strain evidence="2 3">DSM 22900</strain>
    </source>
</reference>
<evidence type="ECO:0000256" key="1">
    <source>
        <dbReference type="SAM" id="SignalP"/>
    </source>
</evidence>
<feature type="chain" id="PRO_5011795664" description="Sporulation and spore germination" evidence="1">
    <location>
        <begin position="25"/>
        <end position="176"/>
    </location>
</feature>
<accession>A0A1I1EVJ8</accession>
<dbReference type="AlphaFoldDB" id="A0A1I1EVJ8"/>
<dbReference type="RefSeq" id="WP_090971144.1">
    <property type="nucleotide sequence ID" value="NZ_FOLL01000002.1"/>
</dbReference>
<dbReference type="Proteomes" id="UP000199577">
    <property type="component" value="Unassembled WGS sequence"/>
</dbReference>
<gene>
    <name evidence="2" type="ORF">SAMN05421747_10254</name>
</gene>
<dbReference type="STRING" id="623281.SAMN05421747_10254"/>
<dbReference type="OrthoDB" id="679569at2"/>
<organism evidence="2 3">
    <name type="scientific">Parapedobacter composti</name>
    <dbReference type="NCBI Taxonomy" id="623281"/>
    <lineage>
        <taxon>Bacteria</taxon>
        <taxon>Pseudomonadati</taxon>
        <taxon>Bacteroidota</taxon>
        <taxon>Sphingobacteriia</taxon>
        <taxon>Sphingobacteriales</taxon>
        <taxon>Sphingobacteriaceae</taxon>
        <taxon>Parapedobacter</taxon>
    </lineage>
</organism>
<name>A0A1I1EVJ8_9SPHI</name>
<protein>
    <recommendedName>
        <fullName evidence="4">Sporulation and spore germination</fullName>
    </recommendedName>
</protein>
<keyword evidence="1" id="KW-0732">Signal</keyword>
<feature type="signal peptide" evidence="1">
    <location>
        <begin position="1"/>
        <end position="24"/>
    </location>
</feature>